<dbReference type="SUPFAM" id="SSF56112">
    <property type="entry name" value="Protein kinase-like (PK-like)"/>
    <property type="match status" value="1"/>
</dbReference>
<name>M0KAK4_9EURY</name>
<dbReference type="InterPro" id="IPR016477">
    <property type="entry name" value="Fructo-/Ketosamine-3-kinase"/>
</dbReference>
<dbReference type="AlphaFoldDB" id="M0KAK4"/>
<keyword evidence="1" id="KW-0808">Transferase</keyword>
<dbReference type="Pfam" id="PF03881">
    <property type="entry name" value="Fructosamin_kin"/>
    <property type="match status" value="1"/>
</dbReference>
<dbReference type="EMBL" id="AOLW01000035">
    <property type="protein sequence ID" value="EMA18246.1"/>
    <property type="molecule type" value="Genomic_DNA"/>
</dbReference>
<keyword evidence="1" id="KW-0418">Kinase</keyword>
<gene>
    <name evidence="1" type="ORF">C442_15440</name>
</gene>
<dbReference type="Gene3D" id="3.90.1200.10">
    <property type="match status" value="1"/>
</dbReference>
<organism evidence="1 2">
    <name type="scientific">Haloarcula amylolytica JCM 13557</name>
    <dbReference type="NCBI Taxonomy" id="1227452"/>
    <lineage>
        <taxon>Archaea</taxon>
        <taxon>Methanobacteriati</taxon>
        <taxon>Methanobacteriota</taxon>
        <taxon>Stenosarchaea group</taxon>
        <taxon>Halobacteria</taxon>
        <taxon>Halobacteriales</taxon>
        <taxon>Haloarculaceae</taxon>
        <taxon>Haloarcula</taxon>
    </lineage>
</organism>
<dbReference type="PANTHER" id="PTHR12149:SF8">
    <property type="entry name" value="PROTEIN-RIBULOSAMINE 3-KINASE"/>
    <property type="match status" value="1"/>
</dbReference>
<proteinExistence type="predicted"/>
<dbReference type="Proteomes" id="UP000011623">
    <property type="component" value="Unassembled WGS sequence"/>
</dbReference>
<keyword evidence="2" id="KW-1185">Reference proteome</keyword>
<dbReference type="GO" id="GO:0016301">
    <property type="term" value="F:kinase activity"/>
    <property type="evidence" value="ECO:0007669"/>
    <property type="project" value="UniProtKB-KW"/>
</dbReference>
<dbReference type="PIRSF" id="PIRSF006221">
    <property type="entry name" value="Ketosamine-3-kinase"/>
    <property type="match status" value="1"/>
</dbReference>
<sequence>MNGFVLAVEAEDKQTYWTPSRTPTMDDGTGAEQLTATVRQRVSSALDADAQSATALDGGEVGSVYRVSFRDRPDVAVKVDDSPLGIEAAMLQYLDRDTPLPVPDVLHVEPELLVLSFVRGDGRFGERAERDLARHVASLHDVSADAFGFPFDTLSGPFSQSNPWTESWIDFFRERRLLPFARAARDAGALPATEFDRVQRLVETLDTRLVEPATPSLLHGDIHPGNAVVADGTVRAVLDPAIYFGHAEVDLAYVDRLDSIGAAFYDEYRRHRDLSERYFEERRDVYIAFHALENVRFFGEDGLPRLDNALDRLGV</sequence>
<comment type="caution">
    <text evidence="1">The sequence shown here is derived from an EMBL/GenBank/DDBJ whole genome shotgun (WGS) entry which is preliminary data.</text>
</comment>
<protein>
    <submittedName>
        <fullName evidence="1">Fructosamine kinase</fullName>
    </submittedName>
</protein>
<evidence type="ECO:0000313" key="1">
    <source>
        <dbReference type="EMBL" id="EMA18246.1"/>
    </source>
</evidence>
<evidence type="ECO:0000313" key="2">
    <source>
        <dbReference type="Proteomes" id="UP000011623"/>
    </source>
</evidence>
<accession>M0KAK4</accession>
<reference evidence="1 2" key="1">
    <citation type="journal article" date="2014" name="PLoS Genet.">
        <title>Phylogenetically driven sequencing of extremely halophilic archaea reveals strategies for static and dynamic osmo-response.</title>
        <authorList>
            <person name="Becker E.A."/>
            <person name="Seitzer P.M."/>
            <person name="Tritt A."/>
            <person name="Larsen D."/>
            <person name="Krusor M."/>
            <person name="Yao A.I."/>
            <person name="Wu D."/>
            <person name="Madern D."/>
            <person name="Eisen J.A."/>
            <person name="Darling A.E."/>
            <person name="Facciotti M.T."/>
        </authorList>
    </citation>
    <scope>NUCLEOTIDE SEQUENCE [LARGE SCALE GENOMIC DNA]</scope>
    <source>
        <strain evidence="1 2">JCM 13557</strain>
    </source>
</reference>
<dbReference type="PANTHER" id="PTHR12149">
    <property type="entry name" value="FRUCTOSAMINE 3 KINASE-RELATED PROTEIN"/>
    <property type="match status" value="1"/>
</dbReference>
<dbReference type="Gene3D" id="3.30.200.20">
    <property type="entry name" value="Phosphorylase Kinase, domain 1"/>
    <property type="match status" value="1"/>
</dbReference>
<dbReference type="PATRIC" id="fig|1227452.3.peg.3073"/>
<dbReference type="InterPro" id="IPR011009">
    <property type="entry name" value="Kinase-like_dom_sf"/>
</dbReference>